<evidence type="ECO:0000256" key="4">
    <source>
        <dbReference type="ARBA" id="ARBA00023172"/>
    </source>
</evidence>
<evidence type="ECO:0000313" key="7">
    <source>
        <dbReference type="Proteomes" id="UP000253606"/>
    </source>
</evidence>
<keyword evidence="3" id="KW-0238">DNA-binding</keyword>
<dbReference type="GO" id="GO:0003677">
    <property type="term" value="F:DNA binding"/>
    <property type="evidence" value="ECO:0007669"/>
    <property type="project" value="UniProtKB-KW"/>
</dbReference>
<dbReference type="RefSeq" id="WP_236657106.1">
    <property type="nucleotide sequence ID" value="NZ_CP030840.1"/>
</dbReference>
<dbReference type="InterPro" id="IPR036397">
    <property type="entry name" value="RNaseH_sf"/>
</dbReference>
<dbReference type="KEGG" id="abas:ACPOL_6405"/>
<dbReference type="Gene3D" id="3.30.420.10">
    <property type="entry name" value="Ribonuclease H-like superfamily/Ribonuclease H"/>
    <property type="match status" value="1"/>
</dbReference>
<dbReference type="InterPro" id="IPR032874">
    <property type="entry name" value="DDE_dom"/>
</dbReference>
<dbReference type="AlphaFoldDB" id="A0A2Z5GAK9"/>
<reference evidence="6 7" key="1">
    <citation type="journal article" date="2018" name="Front. Microbiol.">
        <title>Hydrolytic Capabilities as a Key to Environmental Success: Chitinolytic and Cellulolytic Acidobacteria From Acidic Sub-arctic Soils and Boreal Peatlands.</title>
        <authorList>
            <person name="Belova S.E."/>
            <person name="Ravin N.V."/>
            <person name="Pankratov T.A."/>
            <person name="Rakitin A.L."/>
            <person name="Ivanova A.A."/>
            <person name="Beletsky A.V."/>
            <person name="Mardanov A.V."/>
            <person name="Sinninghe Damste J.S."/>
            <person name="Dedysh S.N."/>
        </authorList>
    </citation>
    <scope>NUCLEOTIDE SEQUENCE [LARGE SCALE GENOMIC DNA]</scope>
    <source>
        <strain evidence="6 7">SBC82</strain>
    </source>
</reference>
<keyword evidence="4" id="KW-0233">DNA recombination</keyword>
<evidence type="ECO:0000313" key="6">
    <source>
        <dbReference type="EMBL" id="AXC15635.1"/>
    </source>
</evidence>
<dbReference type="InterPro" id="IPR052183">
    <property type="entry name" value="IS_Transposase"/>
</dbReference>
<dbReference type="PANTHER" id="PTHR35528">
    <property type="entry name" value="BLL1675 PROTEIN"/>
    <property type="match status" value="1"/>
</dbReference>
<dbReference type="SUPFAM" id="SSF53098">
    <property type="entry name" value="Ribonuclease H-like"/>
    <property type="match status" value="1"/>
</dbReference>
<dbReference type="NCBIfam" id="NF033587">
    <property type="entry name" value="transpos_IS6"/>
    <property type="match status" value="1"/>
</dbReference>
<dbReference type="InterPro" id="IPR001584">
    <property type="entry name" value="Integrase_cat-core"/>
</dbReference>
<dbReference type="Proteomes" id="UP000253606">
    <property type="component" value="Chromosome"/>
</dbReference>
<dbReference type="Pfam" id="PF13610">
    <property type="entry name" value="DDE_Tnp_IS240"/>
    <property type="match status" value="1"/>
</dbReference>
<dbReference type="InterPro" id="IPR047930">
    <property type="entry name" value="Transpos_IS6"/>
</dbReference>
<evidence type="ECO:0000256" key="3">
    <source>
        <dbReference type="ARBA" id="ARBA00023125"/>
    </source>
</evidence>
<name>A0A2Z5GAK9_9BACT</name>
<evidence type="ECO:0000256" key="1">
    <source>
        <dbReference type="ARBA" id="ARBA00002286"/>
    </source>
</evidence>
<evidence type="ECO:0000256" key="2">
    <source>
        <dbReference type="ARBA" id="ARBA00022578"/>
    </source>
</evidence>
<dbReference type="GO" id="GO:0006310">
    <property type="term" value="P:DNA recombination"/>
    <property type="evidence" value="ECO:0007669"/>
    <property type="project" value="UniProtKB-KW"/>
</dbReference>
<proteinExistence type="predicted"/>
<protein>
    <submittedName>
        <fullName evidence="6">Mobile element protein</fullName>
    </submittedName>
</protein>
<organism evidence="6 7">
    <name type="scientific">Acidisarcina polymorpha</name>
    <dbReference type="NCBI Taxonomy" id="2211140"/>
    <lineage>
        <taxon>Bacteria</taxon>
        <taxon>Pseudomonadati</taxon>
        <taxon>Acidobacteriota</taxon>
        <taxon>Terriglobia</taxon>
        <taxon>Terriglobales</taxon>
        <taxon>Acidobacteriaceae</taxon>
        <taxon>Acidisarcina</taxon>
    </lineage>
</organism>
<dbReference type="PROSITE" id="PS50994">
    <property type="entry name" value="INTEGRASE"/>
    <property type="match status" value="1"/>
</dbReference>
<keyword evidence="7" id="KW-1185">Reference proteome</keyword>
<feature type="domain" description="Integrase catalytic" evidence="5">
    <location>
        <begin position="50"/>
        <end position="224"/>
    </location>
</feature>
<comment type="function">
    <text evidence="1">Involved in the transposition of the insertion sequence.</text>
</comment>
<dbReference type="InterPro" id="IPR012337">
    <property type="entry name" value="RNaseH-like_sf"/>
</dbReference>
<evidence type="ECO:0000259" key="5">
    <source>
        <dbReference type="PROSITE" id="PS50994"/>
    </source>
</evidence>
<keyword evidence="2" id="KW-0815">Transposition</keyword>
<dbReference type="GO" id="GO:0032196">
    <property type="term" value="P:transposition"/>
    <property type="evidence" value="ECO:0007669"/>
    <property type="project" value="UniProtKB-KW"/>
</dbReference>
<accession>A0A2Z5GAK9</accession>
<gene>
    <name evidence="6" type="ORF">ACPOL_6405</name>
</gene>
<dbReference type="EMBL" id="CP030840">
    <property type="protein sequence ID" value="AXC15635.1"/>
    <property type="molecule type" value="Genomic_DNA"/>
</dbReference>
<sequence length="233" mass="27804">MFKRRRFPVEIILLCVRWYCKYGISYRDLVEMMQERGVELDPSTIMRWVHRYAPELEKRVRWYQGYRTSSWRVDETYVKVGGRWKYLFRAVDKHGRLIDFMLADRRNTRAAHRFLGKALTTMRHWPPSSITTDQLGSYPKAIRRLQREVKLSADTKHRTCKYLNNIIEADHGALKRVIRPTRGFQTMRTAAATIKGFEVMRMIRRGHCLTCKPRVKEEIRFVNKLFDIFAVAA</sequence>
<dbReference type="PANTHER" id="PTHR35528:SF3">
    <property type="entry name" value="BLL1675 PROTEIN"/>
    <property type="match status" value="1"/>
</dbReference>
<dbReference type="GO" id="GO:0015074">
    <property type="term" value="P:DNA integration"/>
    <property type="evidence" value="ECO:0007669"/>
    <property type="project" value="InterPro"/>
</dbReference>